<keyword evidence="4" id="KW-0812">Transmembrane</keyword>
<feature type="transmembrane region" description="Helical" evidence="4">
    <location>
        <begin position="369"/>
        <end position="391"/>
    </location>
</feature>
<evidence type="ECO:0000313" key="5">
    <source>
        <dbReference type="EMBL" id="SCC72387.1"/>
    </source>
</evidence>
<keyword evidence="2" id="KW-0328">Glycosyltransferase</keyword>
<dbReference type="Pfam" id="PF13641">
    <property type="entry name" value="Glyco_tranf_2_3"/>
    <property type="match status" value="1"/>
</dbReference>
<dbReference type="EMBL" id="FMBK01000009">
    <property type="protein sequence ID" value="SCC72387.1"/>
    <property type="molecule type" value="Genomic_DNA"/>
</dbReference>
<dbReference type="PANTHER" id="PTHR43630">
    <property type="entry name" value="POLY-BETA-1,6-N-ACETYL-D-GLUCOSAMINE SYNTHASE"/>
    <property type="match status" value="1"/>
</dbReference>
<dbReference type="CDD" id="cd06423">
    <property type="entry name" value="CESA_like"/>
    <property type="match status" value="1"/>
</dbReference>
<sequence>MIHTESDNKVSRFYFSVRLKFFVALMGACLWTWFSIWIAQVWMHDLSMYIGQFAAIFLIYGIAIIPGFMNSFAALSLIMDRRPPRQSLSFYPGITILIAAYNEAASIRDTLVSIDHQNYPGELQVIVINDGSRDETAAIVQALQQRFTWLTLLDLEKNAGKAHALNEGFKLVEHDLVVTIDADSYLHNIALINIVERYLLDPSNTRAVAGKILVRNSRVNLLTKTQEWDYFLGISATKRMQSLYQGTLVAQGAFSIYDRAALIEVGGWPECVGEDIVLTWALLNAGYRVGHCEDACLFTNAPTTLKVFIKQRQRWARGMMEAFIKHPSILIKPRLSTFFIYWNLLFPWLDLAFTFGFIPGLILACFGHYWIVGIMTLALLPMAFLLGLLNYSIERRMFKDLDLKVRKNFSGFFIYVIAYSFLLQPASVLGYLDEVLRTRKTWGTK</sequence>
<keyword evidence="4" id="KW-1133">Transmembrane helix</keyword>
<evidence type="ECO:0000256" key="3">
    <source>
        <dbReference type="ARBA" id="ARBA00022679"/>
    </source>
</evidence>
<keyword evidence="3 5" id="KW-0808">Transferase</keyword>
<dbReference type="InterPro" id="IPR029044">
    <property type="entry name" value="Nucleotide-diphossugar_trans"/>
</dbReference>
<dbReference type="SUPFAM" id="SSF53448">
    <property type="entry name" value="Nucleotide-diphospho-sugar transferases"/>
    <property type="match status" value="1"/>
</dbReference>
<evidence type="ECO:0000256" key="2">
    <source>
        <dbReference type="ARBA" id="ARBA00022676"/>
    </source>
</evidence>
<gene>
    <name evidence="5" type="ORF">GA0116959_10969</name>
</gene>
<feature type="transmembrane region" description="Helical" evidence="4">
    <location>
        <begin position="338"/>
        <end position="363"/>
    </location>
</feature>
<accession>A0A1C4GW32</accession>
<feature type="transmembrane region" description="Helical" evidence="4">
    <location>
        <begin position="412"/>
        <end position="432"/>
    </location>
</feature>
<dbReference type="AlphaFoldDB" id="A0A1C4GW32"/>
<name>A0A1C4GW32_9GAMM</name>
<keyword evidence="4" id="KW-0472">Membrane</keyword>
<evidence type="ECO:0000313" key="6">
    <source>
        <dbReference type="Proteomes" id="UP000243661"/>
    </source>
</evidence>
<comment type="similarity">
    <text evidence="1">Belongs to the glycosyltransferase 2 family.</text>
</comment>
<evidence type="ECO:0000256" key="1">
    <source>
        <dbReference type="ARBA" id="ARBA00006739"/>
    </source>
</evidence>
<dbReference type="Gene3D" id="3.90.550.10">
    <property type="entry name" value="Spore Coat Polysaccharide Biosynthesis Protein SpsA, Chain A"/>
    <property type="match status" value="1"/>
</dbReference>
<protein>
    <submittedName>
        <fullName evidence="5">Biofilm PGA synthesis N-glycosyltransferase PgaC</fullName>
    </submittedName>
</protein>
<dbReference type="Proteomes" id="UP000243661">
    <property type="component" value="Unassembled WGS sequence"/>
</dbReference>
<feature type="transmembrane region" description="Helical" evidence="4">
    <location>
        <begin position="21"/>
        <end position="43"/>
    </location>
</feature>
<evidence type="ECO:0000256" key="4">
    <source>
        <dbReference type="SAM" id="Phobius"/>
    </source>
</evidence>
<organism evidence="5 6">
    <name type="scientific">Acinetobacter albensis</name>
    <dbReference type="NCBI Taxonomy" id="1673609"/>
    <lineage>
        <taxon>Bacteria</taxon>
        <taxon>Pseudomonadati</taxon>
        <taxon>Pseudomonadota</taxon>
        <taxon>Gammaproteobacteria</taxon>
        <taxon>Moraxellales</taxon>
        <taxon>Moraxellaceae</taxon>
        <taxon>Acinetobacter</taxon>
    </lineage>
</organism>
<dbReference type="GO" id="GO:0016757">
    <property type="term" value="F:glycosyltransferase activity"/>
    <property type="evidence" value="ECO:0007669"/>
    <property type="project" value="UniProtKB-KW"/>
</dbReference>
<dbReference type="RefSeq" id="WP_244878583.1">
    <property type="nucleotide sequence ID" value="NZ_FMBK01000009.1"/>
</dbReference>
<dbReference type="PANTHER" id="PTHR43630:SF1">
    <property type="entry name" value="POLY-BETA-1,6-N-ACETYL-D-GLUCOSAMINE SYNTHASE"/>
    <property type="match status" value="1"/>
</dbReference>
<feature type="transmembrane region" description="Helical" evidence="4">
    <location>
        <begin position="49"/>
        <end position="78"/>
    </location>
</feature>
<reference evidence="5 6" key="1">
    <citation type="submission" date="2016-08" db="EMBL/GenBank/DDBJ databases">
        <authorList>
            <person name="Seilhamer J.J."/>
        </authorList>
    </citation>
    <scope>NUCLEOTIDE SEQUENCE [LARGE SCALE GENOMIC DNA]</scope>
    <source>
        <strain evidence="5 6">ANC 4874</strain>
    </source>
</reference>
<proteinExistence type="inferred from homology"/>